<dbReference type="EMBL" id="FOLL01000012">
    <property type="protein sequence ID" value="SFC47955.1"/>
    <property type="molecule type" value="Genomic_DNA"/>
</dbReference>
<accession>A0A1I1JHX1</accession>
<evidence type="ECO:0000256" key="1">
    <source>
        <dbReference type="SAM" id="SignalP"/>
    </source>
</evidence>
<evidence type="ECO:0000313" key="2">
    <source>
        <dbReference type="EMBL" id="SFC47955.1"/>
    </source>
</evidence>
<proteinExistence type="predicted"/>
<keyword evidence="3" id="KW-1185">Reference proteome</keyword>
<dbReference type="AlphaFoldDB" id="A0A1I1JHX1"/>
<keyword evidence="1" id="KW-0732">Signal</keyword>
<sequence>MKRVCVFLYMLPLLSIMAACEEESLGDNFNFDQKVAAYVAFNSTAAVNVKEGEDVTFSFEVRTAMQQDITITYVVSGDFDIDEQSVVLPRNSMSVSTTLSIPEGTIVEPATTATATVSLLKAVTSDGRELSIGRLNDPETQKKVLNITLP</sequence>
<feature type="chain" id="PRO_5011583288" description="Calx-beta domain-containing protein" evidence="1">
    <location>
        <begin position="19"/>
        <end position="150"/>
    </location>
</feature>
<evidence type="ECO:0000313" key="3">
    <source>
        <dbReference type="Proteomes" id="UP000199577"/>
    </source>
</evidence>
<feature type="signal peptide" evidence="1">
    <location>
        <begin position="1"/>
        <end position="18"/>
    </location>
</feature>
<organism evidence="2 3">
    <name type="scientific">Parapedobacter composti</name>
    <dbReference type="NCBI Taxonomy" id="623281"/>
    <lineage>
        <taxon>Bacteria</taxon>
        <taxon>Pseudomonadati</taxon>
        <taxon>Bacteroidota</taxon>
        <taxon>Sphingobacteriia</taxon>
        <taxon>Sphingobacteriales</taxon>
        <taxon>Sphingobacteriaceae</taxon>
        <taxon>Parapedobacter</taxon>
    </lineage>
</organism>
<dbReference type="PROSITE" id="PS51257">
    <property type="entry name" value="PROKAR_LIPOPROTEIN"/>
    <property type="match status" value="1"/>
</dbReference>
<dbReference type="RefSeq" id="WP_139215892.1">
    <property type="nucleotide sequence ID" value="NZ_FOLL01000012.1"/>
</dbReference>
<name>A0A1I1JHX1_9SPHI</name>
<gene>
    <name evidence="2" type="ORF">SAMN05421747_11240</name>
</gene>
<evidence type="ECO:0008006" key="4">
    <source>
        <dbReference type="Google" id="ProtNLM"/>
    </source>
</evidence>
<dbReference type="Proteomes" id="UP000199577">
    <property type="component" value="Unassembled WGS sequence"/>
</dbReference>
<dbReference type="STRING" id="623281.SAMN05421747_11240"/>
<reference evidence="2 3" key="1">
    <citation type="submission" date="2016-10" db="EMBL/GenBank/DDBJ databases">
        <authorList>
            <person name="de Groot N.N."/>
        </authorList>
    </citation>
    <scope>NUCLEOTIDE SEQUENCE [LARGE SCALE GENOMIC DNA]</scope>
    <source>
        <strain evidence="2 3">DSM 22900</strain>
    </source>
</reference>
<protein>
    <recommendedName>
        <fullName evidence="4">Calx-beta domain-containing protein</fullName>
    </recommendedName>
</protein>
<dbReference type="OrthoDB" id="768067at2"/>